<comment type="caution">
    <text evidence="1">The sequence shown here is derived from an EMBL/GenBank/DDBJ whole genome shotgun (WGS) entry which is preliminary data.</text>
</comment>
<proteinExistence type="predicted"/>
<keyword evidence="2" id="KW-1185">Reference proteome</keyword>
<dbReference type="Proteomes" id="UP000806542">
    <property type="component" value="Unassembled WGS sequence"/>
</dbReference>
<dbReference type="RefSeq" id="WP_226393088.1">
    <property type="nucleotide sequence ID" value="NZ_JADCKB010000017.1"/>
</dbReference>
<organism evidence="1 2">
    <name type="scientific">Ructibacterium gallinarum</name>
    <dbReference type="NCBI Taxonomy" id="2779355"/>
    <lineage>
        <taxon>Bacteria</taxon>
        <taxon>Bacillati</taxon>
        <taxon>Bacillota</taxon>
        <taxon>Clostridia</taxon>
        <taxon>Eubacteriales</taxon>
        <taxon>Oscillospiraceae</taxon>
        <taxon>Ructibacterium</taxon>
    </lineage>
</organism>
<gene>
    <name evidence="1" type="ORF">INF28_08690</name>
</gene>
<accession>A0A9D5M4N5</accession>
<evidence type="ECO:0000313" key="1">
    <source>
        <dbReference type="EMBL" id="MBE5040535.1"/>
    </source>
</evidence>
<dbReference type="AlphaFoldDB" id="A0A9D5M4N5"/>
<evidence type="ECO:0000313" key="2">
    <source>
        <dbReference type="Proteomes" id="UP000806542"/>
    </source>
</evidence>
<dbReference type="EMBL" id="JADCKB010000017">
    <property type="protein sequence ID" value="MBE5040535.1"/>
    <property type="molecule type" value="Genomic_DNA"/>
</dbReference>
<reference evidence="1" key="1">
    <citation type="submission" date="2020-10" db="EMBL/GenBank/DDBJ databases">
        <title>ChiBAC.</title>
        <authorList>
            <person name="Zenner C."/>
            <person name="Hitch T.C.A."/>
            <person name="Clavel T."/>
        </authorList>
    </citation>
    <scope>NUCLEOTIDE SEQUENCE</scope>
    <source>
        <strain evidence="1">DSM 107454</strain>
    </source>
</reference>
<protein>
    <submittedName>
        <fullName evidence="1">Uncharacterized protein</fullName>
    </submittedName>
</protein>
<name>A0A9D5M4N5_9FIRM</name>
<sequence>MKENVKYLTKEDVISLSNMEKRQRFIEDYQSWGVWLDIPQLGVRVYKAVLPEGQSVIVTEFITKYGKIGIYRYVGSDGYYSPYSDSISVIAYSLKDLKVKYCAERRKEKLKEGDEV</sequence>